<dbReference type="AlphaFoldDB" id="N1PHC6"/>
<dbReference type="OrthoDB" id="10474578at2759"/>
<reference evidence="3 4" key="2">
    <citation type="journal article" date="2012" name="PLoS Pathog.">
        <title>Diverse lifestyles and strategies of plant pathogenesis encoded in the genomes of eighteen Dothideomycetes fungi.</title>
        <authorList>
            <person name="Ohm R.A."/>
            <person name="Feau N."/>
            <person name="Henrissat B."/>
            <person name="Schoch C.L."/>
            <person name="Horwitz B.A."/>
            <person name="Barry K.W."/>
            <person name="Condon B.J."/>
            <person name="Copeland A.C."/>
            <person name="Dhillon B."/>
            <person name="Glaser F."/>
            <person name="Hesse C.N."/>
            <person name="Kosti I."/>
            <person name="LaButti K."/>
            <person name="Lindquist E.A."/>
            <person name="Lucas S."/>
            <person name="Salamov A.A."/>
            <person name="Bradshaw R.E."/>
            <person name="Ciuffetti L."/>
            <person name="Hamelin R.C."/>
            <person name="Kema G.H.J."/>
            <person name="Lawrence C."/>
            <person name="Scott J.A."/>
            <person name="Spatafora J.W."/>
            <person name="Turgeon B.G."/>
            <person name="de Wit P.J.G.M."/>
            <person name="Zhong S."/>
            <person name="Goodwin S.B."/>
            <person name="Grigoriev I.V."/>
        </authorList>
    </citation>
    <scope>NUCLEOTIDE SEQUENCE [LARGE SCALE GENOMIC DNA]</scope>
    <source>
        <strain evidence="4">NZE10 / CBS 128990</strain>
    </source>
</reference>
<keyword evidence="4" id="KW-1185">Reference proteome</keyword>
<sequence>MAFLDRSASSSELAKRHVSVTFSDSSTIINEDDIVTPPVRIFTNDEAGNRVILPDPFTFSDDEYGKDDEALLLAKRKNARSQSLISEFRTHGINVPSLLSRDASKGPRTARSSSRSIKPLKFSSADGRAYGTAGRTRERRRSVHSIAERREGTRCSICQLERNHQEPVPVAGSRTAVIILLVGMNVVFLAATVFCVVWPVIRGRRDKVGCAIVPVALWLAFILVTASSWRVVKMCECPTQTASNKSQSKRRSSGPLFPKPAVWLDRSQQPEMYADSEATEA</sequence>
<feature type="transmembrane region" description="Helical" evidence="2">
    <location>
        <begin position="208"/>
        <end position="229"/>
    </location>
</feature>
<name>N1PHC6_DOTSN</name>
<dbReference type="OMA" id="TVFCVVW"/>
<gene>
    <name evidence="3" type="ORF">DOTSEDRAFT_26700</name>
</gene>
<evidence type="ECO:0000313" key="4">
    <source>
        <dbReference type="Proteomes" id="UP000016933"/>
    </source>
</evidence>
<protein>
    <submittedName>
        <fullName evidence="3">Uncharacterized protein</fullName>
    </submittedName>
</protein>
<evidence type="ECO:0000256" key="2">
    <source>
        <dbReference type="SAM" id="Phobius"/>
    </source>
</evidence>
<evidence type="ECO:0000313" key="3">
    <source>
        <dbReference type="EMBL" id="EME41544.1"/>
    </source>
</evidence>
<evidence type="ECO:0000256" key="1">
    <source>
        <dbReference type="SAM" id="MobiDB-lite"/>
    </source>
</evidence>
<proteinExistence type="predicted"/>
<reference evidence="4" key="1">
    <citation type="journal article" date="2012" name="PLoS Genet.">
        <title>The genomes of the fungal plant pathogens Cladosporium fulvum and Dothistroma septosporum reveal adaptation to different hosts and lifestyles but also signatures of common ancestry.</title>
        <authorList>
            <person name="de Wit P.J.G.M."/>
            <person name="van der Burgt A."/>
            <person name="Oekmen B."/>
            <person name="Stergiopoulos I."/>
            <person name="Abd-Elsalam K.A."/>
            <person name="Aerts A.L."/>
            <person name="Bahkali A.H."/>
            <person name="Beenen H.G."/>
            <person name="Chettri P."/>
            <person name="Cox M.P."/>
            <person name="Datema E."/>
            <person name="de Vries R.P."/>
            <person name="Dhillon B."/>
            <person name="Ganley A.R."/>
            <person name="Griffiths S.A."/>
            <person name="Guo Y."/>
            <person name="Hamelin R.C."/>
            <person name="Henrissat B."/>
            <person name="Kabir M.S."/>
            <person name="Jashni M.K."/>
            <person name="Kema G."/>
            <person name="Klaubauf S."/>
            <person name="Lapidus A."/>
            <person name="Levasseur A."/>
            <person name="Lindquist E."/>
            <person name="Mehrabi R."/>
            <person name="Ohm R.A."/>
            <person name="Owen T.J."/>
            <person name="Salamov A."/>
            <person name="Schwelm A."/>
            <person name="Schijlen E."/>
            <person name="Sun H."/>
            <person name="van den Burg H.A."/>
            <person name="van Ham R.C.H.J."/>
            <person name="Zhang S."/>
            <person name="Goodwin S.B."/>
            <person name="Grigoriev I.V."/>
            <person name="Collemare J."/>
            <person name="Bradshaw R.E."/>
        </authorList>
    </citation>
    <scope>NUCLEOTIDE SEQUENCE [LARGE SCALE GENOMIC DNA]</scope>
    <source>
        <strain evidence="4">NZE10 / CBS 128990</strain>
    </source>
</reference>
<keyword evidence="2" id="KW-0812">Transmembrane</keyword>
<feature type="region of interest" description="Disordered" evidence="1">
    <location>
        <begin position="243"/>
        <end position="281"/>
    </location>
</feature>
<dbReference type="HOGENOM" id="CLU_990527_0_0_1"/>
<keyword evidence="2" id="KW-1133">Transmembrane helix</keyword>
<organism evidence="3 4">
    <name type="scientific">Dothistroma septosporum (strain NZE10 / CBS 128990)</name>
    <name type="common">Red band needle blight fungus</name>
    <name type="synonym">Mycosphaerella pini</name>
    <dbReference type="NCBI Taxonomy" id="675120"/>
    <lineage>
        <taxon>Eukaryota</taxon>
        <taxon>Fungi</taxon>
        <taxon>Dikarya</taxon>
        <taxon>Ascomycota</taxon>
        <taxon>Pezizomycotina</taxon>
        <taxon>Dothideomycetes</taxon>
        <taxon>Dothideomycetidae</taxon>
        <taxon>Mycosphaerellales</taxon>
        <taxon>Mycosphaerellaceae</taxon>
        <taxon>Dothistroma</taxon>
    </lineage>
</organism>
<feature type="transmembrane region" description="Helical" evidence="2">
    <location>
        <begin position="176"/>
        <end position="201"/>
    </location>
</feature>
<dbReference type="EMBL" id="KB446542">
    <property type="protein sequence ID" value="EME41544.1"/>
    <property type="molecule type" value="Genomic_DNA"/>
</dbReference>
<dbReference type="Proteomes" id="UP000016933">
    <property type="component" value="Unassembled WGS sequence"/>
</dbReference>
<accession>N1PHC6</accession>
<keyword evidence="2" id="KW-0472">Membrane</keyword>